<sequence>MNTSNKFSYYADLNIPVYGIESALMNDSAVVKNVGYGTCLWLSEDGDFLEIECLFPVSTEPYLSGWNGRVEDHCPRFVLGPSVPSNDTPVTVVDFDVAFILKWGNGSVYKYGMNGLVLIDNGHLMGVGVLKTLDL</sequence>
<evidence type="ECO:0000313" key="2">
    <source>
        <dbReference type="Proteomes" id="UP000321814"/>
    </source>
</evidence>
<comment type="caution">
    <text evidence="1">The sequence shown here is derived from an EMBL/GenBank/DDBJ whole genome shotgun (WGS) entry which is preliminary data.</text>
</comment>
<gene>
    <name evidence="1" type="ORF">FU839_13995</name>
</gene>
<dbReference type="AlphaFoldDB" id="A0A5C8LQ11"/>
<dbReference type="RefSeq" id="WP_147904876.1">
    <property type="nucleotide sequence ID" value="NZ_BAAAGC010000002.1"/>
</dbReference>
<reference evidence="1 2" key="1">
    <citation type="submission" date="2019-08" db="EMBL/GenBank/DDBJ databases">
        <title>Draft genome analysis of Rheinheimera tangshanensis isolated from the roots of fresh rice plants (Oryza sativa).</title>
        <authorList>
            <person name="Yu Q."/>
            <person name="Qi Y."/>
            <person name="Zhang H."/>
            <person name="Pu J."/>
        </authorList>
    </citation>
    <scope>NUCLEOTIDE SEQUENCE [LARGE SCALE GENOMIC DNA]</scope>
    <source>
        <strain evidence="1 2">JA3-B52</strain>
    </source>
</reference>
<accession>A0A5C8LQ11</accession>
<dbReference type="Proteomes" id="UP000321814">
    <property type="component" value="Unassembled WGS sequence"/>
</dbReference>
<keyword evidence="2" id="KW-1185">Reference proteome</keyword>
<organism evidence="1 2">
    <name type="scientific">Rheinheimera tangshanensis</name>
    <dbReference type="NCBI Taxonomy" id="400153"/>
    <lineage>
        <taxon>Bacteria</taxon>
        <taxon>Pseudomonadati</taxon>
        <taxon>Pseudomonadota</taxon>
        <taxon>Gammaproteobacteria</taxon>
        <taxon>Chromatiales</taxon>
        <taxon>Chromatiaceae</taxon>
        <taxon>Rheinheimera</taxon>
    </lineage>
</organism>
<protein>
    <submittedName>
        <fullName evidence="1">Uncharacterized protein</fullName>
    </submittedName>
</protein>
<proteinExistence type="predicted"/>
<name>A0A5C8LQ11_9GAMM</name>
<evidence type="ECO:0000313" key="1">
    <source>
        <dbReference type="EMBL" id="TXK79461.1"/>
    </source>
</evidence>
<dbReference type="EMBL" id="VRLR01000010">
    <property type="protein sequence ID" value="TXK79461.1"/>
    <property type="molecule type" value="Genomic_DNA"/>
</dbReference>